<dbReference type="PANTHER" id="PTHR30290">
    <property type="entry name" value="PERIPLASMIC BINDING COMPONENT OF ABC TRANSPORTER"/>
    <property type="match status" value="1"/>
</dbReference>
<dbReference type="GO" id="GO:0043190">
    <property type="term" value="C:ATP-binding cassette (ABC) transporter complex"/>
    <property type="evidence" value="ECO:0007669"/>
    <property type="project" value="InterPro"/>
</dbReference>
<dbReference type="Gene3D" id="3.10.105.10">
    <property type="entry name" value="Dipeptide-binding Protein, Domain 3"/>
    <property type="match status" value="1"/>
</dbReference>
<evidence type="ECO:0000259" key="4">
    <source>
        <dbReference type="Pfam" id="PF00496"/>
    </source>
</evidence>
<dbReference type="GO" id="GO:0015833">
    <property type="term" value="P:peptide transport"/>
    <property type="evidence" value="ECO:0007669"/>
    <property type="project" value="TreeGrafter"/>
</dbReference>
<evidence type="ECO:0000313" key="5">
    <source>
        <dbReference type="EMBL" id="RAI00159.1"/>
    </source>
</evidence>
<dbReference type="AlphaFoldDB" id="A0A8B2NPG1"/>
<dbReference type="RefSeq" id="WP_111348785.1">
    <property type="nucleotide sequence ID" value="NZ_QHHQ01000004.1"/>
</dbReference>
<dbReference type="InterPro" id="IPR030678">
    <property type="entry name" value="Peptide/Ni-bd"/>
</dbReference>
<dbReference type="PIRSF" id="PIRSF002741">
    <property type="entry name" value="MppA"/>
    <property type="match status" value="1"/>
</dbReference>
<feature type="chain" id="PRO_5032399677" description="Solute-binding protein family 5 domain-containing protein" evidence="3">
    <location>
        <begin position="26"/>
        <end position="528"/>
    </location>
</feature>
<dbReference type="SUPFAM" id="SSF53850">
    <property type="entry name" value="Periplasmic binding protein-like II"/>
    <property type="match status" value="1"/>
</dbReference>
<dbReference type="EMBL" id="QHHQ01000004">
    <property type="protein sequence ID" value="RAI00159.1"/>
    <property type="molecule type" value="Genomic_DNA"/>
</dbReference>
<comment type="similarity">
    <text evidence="2">Belongs to the bacterial solute-binding protein 5 family.</text>
</comment>
<dbReference type="InterPro" id="IPR039424">
    <property type="entry name" value="SBP_5"/>
</dbReference>
<name>A0A8B2NPG1_9HYPH</name>
<dbReference type="CDD" id="cd08512">
    <property type="entry name" value="PBP2_NikA_DppA_OppA_like_7"/>
    <property type="match status" value="1"/>
</dbReference>
<dbReference type="InterPro" id="IPR000914">
    <property type="entry name" value="SBP_5_dom"/>
</dbReference>
<dbReference type="Gene3D" id="3.90.76.10">
    <property type="entry name" value="Dipeptide-binding Protein, Domain 1"/>
    <property type="match status" value="1"/>
</dbReference>
<proteinExistence type="inferred from homology"/>
<dbReference type="GO" id="GO:0030288">
    <property type="term" value="C:outer membrane-bounded periplasmic space"/>
    <property type="evidence" value="ECO:0007669"/>
    <property type="project" value="UniProtKB-ARBA"/>
</dbReference>
<sequence>MKTSLLRSVALAATLMAALPAGAQAQDKPSEIVWGDTLPKGLDPHVVYDVPMQFILLNNYDGLFRYVGNPPELQPWLAEGYEVSDDALTWTITLKPDVTFHDGSALTADDVVYSFKRLLEMGQGPSGAFKPVLKPDNVTKVDDLTVQFVLDKPYTPFLAALPLVAIVNEDLVKEHEKDGDWGAEWLASNEAGSGAYSIDPSTYRPQENVDMMRFEDHFYGWDDNANPVDIVRAAPVKETSTRVLALIRGDIDATDSYLPTDQVERVEKADGVHVAQDESMRVMLIRMNNQRPPFDNKNFRKCVSHAFNYDGFISIILKDYAIRNAGPIPNNLWGAPADLEPYSYDIEKAKEFCDAARAEGADLDRPMEIQIQSALDQTTQSAQLLQAGFQELGLTLNLVPSTWAQLTTDAASVETTPDMWVHWVSTYFVDPENWIGQMYDSQFHGTWKASSWYQNDKVDELLREARAETDQSKRATLYEEASRIVVEDAADVWIYNTVQLRGLSDKVQGYKFSPVGSGGDIRWISIED</sequence>
<feature type="signal peptide" evidence="3">
    <location>
        <begin position="1"/>
        <end position="25"/>
    </location>
</feature>
<evidence type="ECO:0000256" key="1">
    <source>
        <dbReference type="ARBA" id="ARBA00004418"/>
    </source>
</evidence>
<evidence type="ECO:0000256" key="2">
    <source>
        <dbReference type="ARBA" id="ARBA00005695"/>
    </source>
</evidence>
<dbReference type="Gene3D" id="3.40.190.10">
    <property type="entry name" value="Periplasmic binding protein-like II"/>
    <property type="match status" value="1"/>
</dbReference>
<reference evidence="5 6" key="1">
    <citation type="submission" date="2018-05" db="EMBL/GenBank/DDBJ databases">
        <title>Acuticoccus sediminis sp. nov., isolated from deep-sea sediment of Indian Ocean.</title>
        <authorList>
            <person name="Liu X."/>
            <person name="Lai Q."/>
            <person name="Du Y."/>
            <person name="Sun F."/>
            <person name="Zhang X."/>
            <person name="Wang S."/>
            <person name="Shao Z."/>
        </authorList>
    </citation>
    <scope>NUCLEOTIDE SEQUENCE [LARGE SCALE GENOMIC DNA]</scope>
    <source>
        <strain evidence="5 6">PTG4-2</strain>
    </source>
</reference>
<organism evidence="5 6">
    <name type="scientific">Acuticoccus sediminis</name>
    <dbReference type="NCBI Taxonomy" id="2184697"/>
    <lineage>
        <taxon>Bacteria</taxon>
        <taxon>Pseudomonadati</taxon>
        <taxon>Pseudomonadota</taxon>
        <taxon>Alphaproteobacteria</taxon>
        <taxon>Hyphomicrobiales</taxon>
        <taxon>Amorphaceae</taxon>
        <taxon>Acuticoccus</taxon>
    </lineage>
</organism>
<dbReference type="Proteomes" id="UP000249590">
    <property type="component" value="Unassembled WGS sequence"/>
</dbReference>
<dbReference type="Pfam" id="PF00496">
    <property type="entry name" value="SBP_bac_5"/>
    <property type="match status" value="1"/>
</dbReference>
<evidence type="ECO:0000313" key="6">
    <source>
        <dbReference type="Proteomes" id="UP000249590"/>
    </source>
</evidence>
<protein>
    <recommendedName>
        <fullName evidence="4">Solute-binding protein family 5 domain-containing protein</fullName>
    </recommendedName>
</protein>
<keyword evidence="6" id="KW-1185">Reference proteome</keyword>
<dbReference type="OrthoDB" id="9803988at2"/>
<comment type="subcellular location">
    <subcellularLocation>
        <location evidence="1">Periplasm</location>
    </subcellularLocation>
</comment>
<keyword evidence="3" id="KW-0732">Signal</keyword>
<feature type="domain" description="Solute-binding protein family 5" evidence="4">
    <location>
        <begin position="72"/>
        <end position="442"/>
    </location>
</feature>
<evidence type="ECO:0000256" key="3">
    <source>
        <dbReference type="SAM" id="SignalP"/>
    </source>
</evidence>
<accession>A0A8B2NPG1</accession>
<comment type="caution">
    <text evidence="5">The sequence shown here is derived from an EMBL/GenBank/DDBJ whole genome shotgun (WGS) entry which is preliminary data.</text>
</comment>
<dbReference type="GO" id="GO:1904680">
    <property type="term" value="F:peptide transmembrane transporter activity"/>
    <property type="evidence" value="ECO:0007669"/>
    <property type="project" value="TreeGrafter"/>
</dbReference>
<dbReference type="PANTHER" id="PTHR30290:SF34">
    <property type="entry name" value="ABC TRANSPORTER, PERIPLASMIC OLIGO-PEPTIDE BINDING PROTEIN, PUTATIVE-RELATED"/>
    <property type="match status" value="1"/>
</dbReference>
<gene>
    <name evidence="5" type="ORF">DLJ53_20840</name>
</gene>